<evidence type="ECO:0000313" key="4">
    <source>
        <dbReference type="Proteomes" id="UP000521943"/>
    </source>
</evidence>
<accession>A0A8H6I1G7</accession>
<feature type="compositionally biased region" description="Polar residues" evidence="1">
    <location>
        <begin position="138"/>
        <end position="156"/>
    </location>
</feature>
<evidence type="ECO:0000256" key="1">
    <source>
        <dbReference type="SAM" id="MobiDB-lite"/>
    </source>
</evidence>
<protein>
    <recommendedName>
        <fullName evidence="2">Glutathione S-transferase UstS-like C-terminal domain-containing protein</fullName>
    </recommendedName>
</protein>
<name>A0A8H6I1G7_9AGAR</name>
<dbReference type="Proteomes" id="UP000521943">
    <property type="component" value="Unassembled WGS sequence"/>
</dbReference>
<reference evidence="3 4" key="1">
    <citation type="submission" date="2020-07" db="EMBL/GenBank/DDBJ databases">
        <title>Comparative genomics of pyrophilous fungi reveals a link between fire events and developmental genes.</title>
        <authorList>
            <consortium name="DOE Joint Genome Institute"/>
            <person name="Steindorff A.S."/>
            <person name="Carver A."/>
            <person name="Calhoun S."/>
            <person name="Stillman K."/>
            <person name="Liu H."/>
            <person name="Lipzen A."/>
            <person name="Pangilinan J."/>
            <person name="Labutti K."/>
            <person name="Bruns T.D."/>
            <person name="Grigoriev I.V."/>
        </authorList>
    </citation>
    <scope>NUCLEOTIDE SEQUENCE [LARGE SCALE GENOMIC DNA]</scope>
    <source>
        <strain evidence="3 4">CBS 144469</strain>
    </source>
</reference>
<evidence type="ECO:0000259" key="2">
    <source>
        <dbReference type="Pfam" id="PF22041"/>
    </source>
</evidence>
<feature type="compositionally biased region" description="Basic residues" evidence="1">
    <location>
        <begin position="111"/>
        <end position="122"/>
    </location>
</feature>
<feature type="domain" description="Glutathione S-transferase UstS-like C-terminal" evidence="2">
    <location>
        <begin position="299"/>
        <end position="371"/>
    </location>
</feature>
<dbReference type="Gene3D" id="1.20.1050.10">
    <property type="match status" value="1"/>
</dbReference>
<evidence type="ECO:0000313" key="3">
    <source>
        <dbReference type="EMBL" id="KAF6756202.1"/>
    </source>
</evidence>
<sequence length="383" mass="42200">MGRRSKKTKAFRRSSVLSDSDAGFSDLALLNYPASPTSGMPIQMGPFVAPGWADQAHQVVATQTLASSTPLPMSPGPASHTMHAIRHPREATPLLSPLILFEREPIEQRPKEKKKKVKKEKARRSVETHHRKEADPRPSQSTSATPNAGPSQAYPSFSQRQPYYPYLAPAPYPGYYQPTIAPQSMPYYGAPQAYSFNAYTGYPAMREYPQHLRAAPRGYPPDHIMYGVDPERRSSSSQRVANRGQWKTSKAKGFKEKSLISTGCTRQVQADIGMKIEAGALGMTIEGPSGSPREDYRGVESATGWLQHLERQLLREGGDQNFGGPFTGGKKLTIADAALGGLIVYAGHTLGADSKEWKEIIKWKNRRWGSIHGGPLPYTTVHD</sequence>
<dbReference type="EMBL" id="JACGCI010000027">
    <property type="protein sequence ID" value="KAF6756202.1"/>
    <property type="molecule type" value="Genomic_DNA"/>
</dbReference>
<comment type="caution">
    <text evidence="3">The sequence shown here is derived from an EMBL/GenBank/DDBJ whole genome shotgun (WGS) entry which is preliminary data.</text>
</comment>
<proteinExistence type="predicted"/>
<feature type="region of interest" description="Disordered" evidence="1">
    <location>
        <begin position="105"/>
        <end position="156"/>
    </location>
</feature>
<organism evidence="3 4">
    <name type="scientific">Ephemerocybe angulata</name>
    <dbReference type="NCBI Taxonomy" id="980116"/>
    <lineage>
        <taxon>Eukaryota</taxon>
        <taxon>Fungi</taxon>
        <taxon>Dikarya</taxon>
        <taxon>Basidiomycota</taxon>
        <taxon>Agaricomycotina</taxon>
        <taxon>Agaricomycetes</taxon>
        <taxon>Agaricomycetidae</taxon>
        <taxon>Agaricales</taxon>
        <taxon>Agaricineae</taxon>
        <taxon>Psathyrellaceae</taxon>
        <taxon>Ephemerocybe</taxon>
    </lineage>
</organism>
<dbReference type="AlphaFoldDB" id="A0A8H6I1G7"/>
<keyword evidence="4" id="KW-1185">Reference proteome</keyword>
<dbReference type="InterPro" id="IPR054416">
    <property type="entry name" value="GST_UstS-like_C"/>
</dbReference>
<gene>
    <name evidence="3" type="ORF">DFP72DRAFT_846964</name>
</gene>
<dbReference type="Pfam" id="PF22041">
    <property type="entry name" value="GST_C_7"/>
    <property type="match status" value="1"/>
</dbReference>
<dbReference type="SUPFAM" id="SSF47616">
    <property type="entry name" value="GST C-terminal domain-like"/>
    <property type="match status" value="1"/>
</dbReference>
<dbReference type="InterPro" id="IPR036282">
    <property type="entry name" value="Glutathione-S-Trfase_C_sf"/>
</dbReference>
<feature type="compositionally biased region" description="Basic and acidic residues" evidence="1">
    <location>
        <begin position="123"/>
        <end position="136"/>
    </location>
</feature>